<keyword evidence="2" id="KW-0472">Membrane</keyword>
<organism evidence="3 4">
    <name type="scientific">Dunaliella salina</name>
    <name type="common">Green alga</name>
    <name type="synonym">Protococcus salinus</name>
    <dbReference type="NCBI Taxonomy" id="3046"/>
    <lineage>
        <taxon>Eukaryota</taxon>
        <taxon>Viridiplantae</taxon>
        <taxon>Chlorophyta</taxon>
        <taxon>core chlorophytes</taxon>
        <taxon>Chlorophyceae</taxon>
        <taxon>CS clade</taxon>
        <taxon>Chlamydomonadales</taxon>
        <taxon>Dunaliellaceae</taxon>
        <taxon>Dunaliella</taxon>
    </lineage>
</organism>
<reference evidence="3" key="1">
    <citation type="submission" date="2017-08" db="EMBL/GenBank/DDBJ databases">
        <authorList>
            <person name="Polle J.E."/>
            <person name="Barry K."/>
            <person name="Cushman J."/>
            <person name="Schmutz J."/>
            <person name="Tran D."/>
            <person name="Hathwaick L.T."/>
            <person name="Yim W.C."/>
            <person name="Jenkins J."/>
            <person name="Mckie-Krisberg Z.M."/>
            <person name="Prochnik S."/>
            <person name="Lindquist E."/>
            <person name="Dockter R.B."/>
            <person name="Adam C."/>
            <person name="Molina H."/>
            <person name="Bunkerborg J."/>
            <person name="Jin E."/>
            <person name="Buchheim M."/>
            <person name="Magnuson J."/>
        </authorList>
    </citation>
    <scope>NUCLEOTIDE SEQUENCE</scope>
    <source>
        <strain evidence="3">CCAP 19/18</strain>
    </source>
</reference>
<evidence type="ECO:0000256" key="1">
    <source>
        <dbReference type="SAM" id="MobiDB-lite"/>
    </source>
</evidence>
<feature type="region of interest" description="Disordered" evidence="1">
    <location>
        <begin position="336"/>
        <end position="370"/>
    </location>
</feature>
<dbReference type="Proteomes" id="UP000815325">
    <property type="component" value="Unassembled WGS sequence"/>
</dbReference>
<feature type="transmembrane region" description="Helical" evidence="2">
    <location>
        <begin position="50"/>
        <end position="70"/>
    </location>
</feature>
<keyword evidence="4" id="KW-1185">Reference proteome</keyword>
<feature type="compositionally biased region" description="Acidic residues" evidence="1">
    <location>
        <begin position="115"/>
        <end position="134"/>
    </location>
</feature>
<keyword evidence="2" id="KW-0812">Transmembrane</keyword>
<evidence type="ECO:0000313" key="4">
    <source>
        <dbReference type="Proteomes" id="UP000815325"/>
    </source>
</evidence>
<name>A0ABQ7FSM7_DUNSA</name>
<proteinExistence type="predicted"/>
<feature type="compositionally biased region" description="Polar residues" evidence="1">
    <location>
        <begin position="341"/>
        <end position="352"/>
    </location>
</feature>
<evidence type="ECO:0000313" key="3">
    <source>
        <dbReference type="EMBL" id="KAF5828525.1"/>
    </source>
</evidence>
<feature type="region of interest" description="Disordered" evidence="1">
    <location>
        <begin position="411"/>
        <end position="498"/>
    </location>
</feature>
<dbReference type="EMBL" id="MU070291">
    <property type="protein sequence ID" value="KAF5828525.1"/>
    <property type="molecule type" value="Genomic_DNA"/>
</dbReference>
<accession>A0ABQ7FSM7</accession>
<sequence length="498" mass="54223">MGAKMSMSGREQHRPEKWAEAWLESRAFQRAVLCFAGASCALRVLQAGNLSALCLFLLDFALASALMFGVMQRWMSHKYQNIALVSAMEMVALHNQKMAPAEGRKEDGEAPQADELPDPDQQEEDEEGAEDEDKVEPIDEHAGSPADLILEVLDLIMEGGMPHSHDLHLLRDSILKGALHNAMYQPLNLGQDLHRLTMEPDVEASLYQQLLGSTMTPQGTSESAQEHVLPEVKQGPPSLLSASGKLMAASSFESELEEGPGGSEDFMAKILSSLACDTGGILKAKHQPPGRSKSSTLLSKLMVLQQGRRLSYKEEPKAAKRVSETIMGDTSLMVLEDDPSTGPSTAPCTSPATGAHLKSVPSSKATKDPPLSAAQSALDLLLSKVRPAGQTGSTSSRRSSWHVMNRSAAELDHDFLPNDDMASEDKRESPASELGGGEKEKGVVRGGKSKRRWSVGWQQQERQQEQREQPQQQLPHGHEALARPLTEEVSIGRMAHRL</sequence>
<keyword evidence="2" id="KW-1133">Transmembrane helix</keyword>
<feature type="region of interest" description="Disordered" evidence="1">
    <location>
        <begin position="99"/>
        <end position="141"/>
    </location>
</feature>
<evidence type="ECO:0000256" key="2">
    <source>
        <dbReference type="SAM" id="Phobius"/>
    </source>
</evidence>
<comment type="caution">
    <text evidence="3">The sequence shown here is derived from an EMBL/GenBank/DDBJ whole genome shotgun (WGS) entry which is preliminary data.</text>
</comment>
<feature type="compositionally biased region" description="Basic and acidic residues" evidence="1">
    <location>
        <begin position="423"/>
        <end position="443"/>
    </location>
</feature>
<gene>
    <name evidence="3" type="ORF">DUNSADRAFT_17482</name>
</gene>
<protein>
    <submittedName>
        <fullName evidence="3">Uncharacterized protein</fullName>
    </submittedName>
</protein>